<reference evidence="11" key="2">
    <citation type="journal article" date="2018" name="MBio">
        <title>Insights into the evolution of host association through the isolation and characterization of a novel human periodontal pathobiont, Desulfobulbus oralis.</title>
        <authorList>
            <person name="Cross K.L."/>
            <person name="Chirania P."/>
            <person name="Xiong W."/>
            <person name="Beall C.J."/>
            <person name="Elkins J.G."/>
            <person name="Giannone R.J."/>
            <person name="Griffen A.L."/>
            <person name="Guss A.M."/>
            <person name="Hettich R.L."/>
            <person name="Joshi S.S."/>
            <person name="Mokrzan E.M."/>
            <person name="Martin R.K."/>
            <person name="Zhulin I.B."/>
            <person name="Leys E.J."/>
            <person name="Podar M."/>
        </authorList>
    </citation>
    <scope>NUCLEOTIDE SEQUENCE [LARGE SCALE GENOMIC DNA]</scope>
    <source>
        <strain evidence="11">ORNL</strain>
    </source>
</reference>
<dbReference type="PANTHER" id="PTHR36122">
    <property type="entry name" value="NICOTINAMIDE RIBOSIDE TRANSPORTER PNUC"/>
    <property type="match status" value="1"/>
</dbReference>
<feature type="transmembrane region" description="Helical" evidence="10">
    <location>
        <begin position="204"/>
        <end position="221"/>
    </location>
</feature>
<sequence>MGQALRTYLQFELRGWKAIEVAWLGVATAVILGLSLRWRDDPLSLSAGLSGVWCAILAGKGKRSAFLVGAVNVFCYAWVAFRAGYYGGVILNLLCYLPMHCTGWFAWRRHMNAVSAEVVKRRLPPGQALALYGLTALAVLLYGFLLQMLGGRLPYVDALGTVVSLTAQVLLIRRLSEQWLLWIFADLVMIFMWALHVARAGENVATLGMWIVYLLNALFMYRRWNREARD</sequence>
<evidence type="ECO:0000256" key="5">
    <source>
        <dbReference type="ARBA" id="ARBA00022448"/>
    </source>
</evidence>
<keyword evidence="5" id="KW-0813">Transport</keyword>
<dbReference type="RefSeq" id="WP_104937019.1">
    <property type="nucleotide sequence ID" value="NZ_CP021255.1"/>
</dbReference>
<feature type="transmembrane region" description="Helical" evidence="10">
    <location>
        <begin position="43"/>
        <end position="59"/>
    </location>
</feature>
<evidence type="ECO:0000256" key="4">
    <source>
        <dbReference type="ARBA" id="ARBA00017522"/>
    </source>
</evidence>
<comment type="subcellular location">
    <subcellularLocation>
        <location evidence="2">Cell membrane</location>
        <topology evidence="2">Multi-pass membrane protein</topology>
    </subcellularLocation>
</comment>
<evidence type="ECO:0000256" key="7">
    <source>
        <dbReference type="ARBA" id="ARBA00022692"/>
    </source>
</evidence>
<feature type="transmembrane region" description="Helical" evidence="10">
    <location>
        <begin position="66"/>
        <end position="83"/>
    </location>
</feature>
<gene>
    <name evidence="11" type="ORF">CAY53_10195</name>
</gene>
<feature type="transmembrane region" description="Helical" evidence="10">
    <location>
        <begin position="89"/>
        <end position="107"/>
    </location>
</feature>
<evidence type="ECO:0000313" key="11">
    <source>
        <dbReference type="EMBL" id="AVD71788.1"/>
    </source>
</evidence>
<comment type="similarity">
    <text evidence="3">Belongs to the nicotinamide ribonucleoside (NR) uptake permease (TC 4.B.1) family.</text>
</comment>
<evidence type="ECO:0000313" key="12">
    <source>
        <dbReference type="Proteomes" id="UP000239867"/>
    </source>
</evidence>
<reference evidence="11" key="1">
    <citation type="submission" date="2017-05" db="EMBL/GenBank/DDBJ databases">
        <authorList>
            <person name="Song R."/>
            <person name="Chenine A.L."/>
            <person name="Ruprecht R.M."/>
        </authorList>
    </citation>
    <scope>NUCLEOTIDE SEQUENCE</scope>
    <source>
        <strain evidence="11">ORNL</strain>
    </source>
</reference>
<evidence type="ECO:0000256" key="9">
    <source>
        <dbReference type="ARBA" id="ARBA00023136"/>
    </source>
</evidence>
<feature type="transmembrane region" description="Helical" evidence="10">
    <location>
        <begin position="179"/>
        <end position="198"/>
    </location>
</feature>
<feature type="transmembrane region" description="Helical" evidence="10">
    <location>
        <begin position="21"/>
        <end position="37"/>
    </location>
</feature>
<comment type="function">
    <text evidence="1">Required for nicotinamide riboside transport across the inner membrane.</text>
</comment>
<dbReference type="GO" id="GO:0034257">
    <property type="term" value="F:nicotinamide riboside transmembrane transporter activity"/>
    <property type="evidence" value="ECO:0007669"/>
    <property type="project" value="InterPro"/>
</dbReference>
<keyword evidence="9 10" id="KW-0472">Membrane</keyword>
<dbReference type="AlphaFoldDB" id="A0A2L1GQ66"/>
<dbReference type="EMBL" id="CP021255">
    <property type="protein sequence ID" value="AVD71788.1"/>
    <property type="molecule type" value="Genomic_DNA"/>
</dbReference>
<keyword evidence="8 10" id="KW-1133">Transmembrane helix</keyword>
<evidence type="ECO:0000256" key="2">
    <source>
        <dbReference type="ARBA" id="ARBA00004651"/>
    </source>
</evidence>
<dbReference type="Proteomes" id="UP000239867">
    <property type="component" value="Chromosome"/>
</dbReference>
<dbReference type="GO" id="GO:0005886">
    <property type="term" value="C:plasma membrane"/>
    <property type="evidence" value="ECO:0007669"/>
    <property type="project" value="UniProtKB-SubCell"/>
</dbReference>
<protein>
    <recommendedName>
        <fullName evidence="4">Nicotinamide riboside transporter PnuC</fullName>
    </recommendedName>
</protein>
<keyword evidence="7 10" id="KW-0812">Transmembrane</keyword>
<dbReference type="OrthoDB" id="9791248at2"/>
<feature type="transmembrane region" description="Helical" evidence="10">
    <location>
        <begin position="155"/>
        <end position="172"/>
    </location>
</feature>
<organism evidence="11 12">
    <name type="scientific">Desulfobulbus oralis</name>
    <dbReference type="NCBI Taxonomy" id="1986146"/>
    <lineage>
        <taxon>Bacteria</taxon>
        <taxon>Pseudomonadati</taxon>
        <taxon>Thermodesulfobacteriota</taxon>
        <taxon>Desulfobulbia</taxon>
        <taxon>Desulfobulbales</taxon>
        <taxon>Desulfobulbaceae</taxon>
        <taxon>Desulfobulbus</taxon>
    </lineage>
</organism>
<dbReference type="InterPro" id="IPR006419">
    <property type="entry name" value="NMN_transpt_PnuC"/>
</dbReference>
<dbReference type="NCBIfam" id="TIGR01528">
    <property type="entry name" value="NMN_trans_PnuC"/>
    <property type="match status" value="1"/>
</dbReference>
<evidence type="ECO:0000256" key="6">
    <source>
        <dbReference type="ARBA" id="ARBA00022475"/>
    </source>
</evidence>
<name>A0A2L1GQ66_9BACT</name>
<keyword evidence="12" id="KW-1185">Reference proteome</keyword>
<dbReference type="PANTHER" id="PTHR36122:SF2">
    <property type="entry name" value="NICOTINAMIDE RIBOSIDE TRANSPORTER PNUC"/>
    <property type="match status" value="1"/>
</dbReference>
<accession>A0A2L1GQ66</accession>
<evidence type="ECO:0000256" key="8">
    <source>
        <dbReference type="ARBA" id="ARBA00022989"/>
    </source>
</evidence>
<evidence type="ECO:0000256" key="1">
    <source>
        <dbReference type="ARBA" id="ARBA00002672"/>
    </source>
</evidence>
<proteinExistence type="inferred from homology"/>
<keyword evidence="6" id="KW-1003">Cell membrane</keyword>
<evidence type="ECO:0000256" key="3">
    <source>
        <dbReference type="ARBA" id="ARBA00006669"/>
    </source>
</evidence>
<feature type="transmembrane region" description="Helical" evidence="10">
    <location>
        <begin position="128"/>
        <end position="149"/>
    </location>
</feature>
<dbReference type="Pfam" id="PF04973">
    <property type="entry name" value="NMN_transporter"/>
    <property type="match status" value="1"/>
</dbReference>
<evidence type="ECO:0000256" key="10">
    <source>
        <dbReference type="SAM" id="Phobius"/>
    </source>
</evidence>
<dbReference type="KEGG" id="deo:CAY53_10195"/>